<evidence type="ECO:0000313" key="1">
    <source>
        <dbReference type="EMBL" id="KJA21903.1"/>
    </source>
</evidence>
<accession>A0A0D2MEA3</accession>
<proteinExistence type="predicted"/>
<sequence length="134" mass="14916">MPLHEVKALVTAGAAREMAQVGVEKYDVVISHPSLPTHANWTSRIFAADGDRLYIVPTRSRLNAHPPRSHLHPIPTSSAMLPGAQMDKDTSQHFLFNQVVDVQSDLAARKEICWPVQAELNKVRNDVEAQEECI</sequence>
<protein>
    <submittedName>
        <fullName evidence="1">Uncharacterized protein</fullName>
    </submittedName>
</protein>
<organism evidence="1 2">
    <name type="scientific">Hypholoma sublateritium (strain FD-334 SS-4)</name>
    <dbReference type="NCBI Taxonomy" id="945553"/>
    <lineage>
        <taxon>Eukaryota</taxon>
        <taxon>Fungi</taxon>
        <taxon>Dikarya</taxon>
        <taxon>Basidiomycota</taxon>
        <taxon>Agaricomycotina</taxon>
        <taxon>Agaricomycetes</taxon>
        <taxon>Agaricomycetidae</taxon>
        <taxon>Agaricales</taxon>
        <taxon>Agaricineae</taxon>
        <taxon>Strophariaceae</taxon>
        <taxon>Hypholoma</taxon>
    </lineage>
</organism>
<evidence type="ECO:0000313" key="2">
    <source>
        <dbReference type="Proteomes" id="UP000054270"/>
    </source>
</evidence>
<gene>
    <name evidence="1" type="ORF">HYPSUDRAFT_202599</name>
</gene>
<dbReference type="EMBL" id="KN817554">
    <property type="protein sequence ID" value="KJA21903.1"/>
    <property type="molecule type" value="Genomic_DNA"/>
</dbReference>
<dbReference type="AlphaFoldDB" id="A0A0D2MEA3"/>
<name>A0A0D2MEA3_HYPSF</name>
<keyword evidence="2" id="KW-1185">Reference proteome</keyword>
<dbReference type="Proteomes" id="UP000054270">
    <property type="component" value="Unassembled WGS sequence"/>
</dbReference>
<reference evidence="2" key="1">
    <citation type="submission" date="2014-04" db="EMBL/GenBank/DDBJ databases">
        <title>Evolutionary Origins and Diversification of the Mycorrhizal Mutualists.</title>
        <authorList>
            <consortium name="DOE Joint Genome Institute"/>
            <consortium name="Mycorrhizal Genomics Consortium"/>
            <person name="Kohler A."/>
            <person name="Kuo A."/>
            <person name="Nagy L.G."/>
            <person name="Floudas D."/>
            <person name="Copeland A."/>
            <person name="Barry K.W."/>
            <person name="Cichocki N."/>
            <person name="Veneault-Fourrey C."/>
            <person name="LaButti K."/>
            <person name="Lindquist E.A."/>
            <person name="Lipzen A."/>
            <person name="Lundell T."/>
            <person name="Morin E."/>
            <person name="Murat C."/>
            <person name="Riley R."/>
            <person name="Ohm R."/>
            <person name="Sun H."/>
            <person name="Tunlid A."/>
            <person name="Henrissat B."/>
            <person name="Grigoriev I.V."/>
            <person name="Hibbett D.S."/>
            <person name="Martin F."/>
        </authorList>
    </citation>
    <scope>NUCLEOTIDE SEQUENCE [LARGE SCALE GENOMIC DNA]</scope>
    <source>
        <strain evidence="2">FD-334 SS-4</strain>
    </source>
</reference>